<evidence type="ECO:0000313" key="3">
    <source>
        <dbReference type="EMBL" id="SSX34331.1"/>
    </source>
</evidence>
<protein>
    <submittedName>
        <fullName evidence="2">CSON007824 protein</fullName>
    </submittedName>
</protein>
<dbReference type="EMBL" id="UFQS01002947">
    <property type="protein sequence ID" value="SSX14944.1"/>
    <property type="molecule type" value="Genomic_DNA"/>
</dbReference>
<evidence type="ECO:0000313" key="2">
    <source>
        <dbReference type="EMBL" id="SSX14944.1"/>
    </source>
</evidence>
<sequence length="187" mass="19966">MCRPHFPAPLPWSLSEAPKSLASSGAWGSPFACPQDPQEKVSQAAAALQSSQSSGQHLFSFPPTPPKDSTPDSVQTGPLEYQAAVNAFMHQAQVTSNSVLTGDTGSCGLDIKPCLSNGNNQTASSAPKQREGTQQQQQQTTNHSNNNNNNTNSQNNNTSTTNNSSKESLKLARIQATLTFYYKISIP</sequence>
<reference evidence="2" key="1">
    <citation type="submission" date="2018-04" db="EMBL/GenBank/DDBJ databases">
        <authorList>
            <person name="Go L.Y."/>
            <person name="Mitchell J.A."/>
        </authorList>
    </citation>
    <scope>NUCLEOTIDE SEQUENCE</scope>
    <source>
        <tissue evidence="2">Whole organism</tissue>
    </source>
</reference>
<accession>A0A336LC09</accession>
<feature type="compositionally biased region" description="Low complexity" evidence="1">
    <location>
        <begin position="42"/>
        <end position="61"/>
    </location>
</feature>
<dbReference type="VEuPathDB" id="VectorBase:CSON007824"/>
<dbReference type="AlphaFoldDB" id="A0A336LC09"/>
<evidence type="ECO:0000256" key="1">
    <source>
        <dbReference type="SAM" id="MobiDB-lite"/>
    </source>
</evidence>
<gene>
    <name evidence="2" type="primary">CSON007824</name>
</gene>
<dbReference type="EMBL" id="UFQT01002947">
    <property type="protein sequence ID" value="SSX34331.1"/>
    <property type="molecule type" value="Genomic_DNA"/>
</dbReference>
<feature type="compositionally biased region" description="Polar residues" evidence="1">
    <location>
        <begin position="118"/>
        <end position="127"/>
    </location>
</feature>
<name>A0A336LC09_CULSO</name>
<organism evidence="2">
    <name type="scientific">Culicoides sonorensis</name>
    <name type="common">Biting midge</name>
    <dbReference type="NCBI Taxonomy" id="179676"/>
    <lineage>
        <taxon>Eukaryota</taxon>
        <taxon>Metazoa</taxon>
        <taxon>Ecdysozoa</taxon>
        <taxon>Arthropoda</taxon>
        <taxon>Hexapoda</taxon>
        <taxon>Insecta</taxon>
        <taxon>Pterygota</taxon>
        <taxon>Neoptera</taxon>
        <taxon>Endopterygota</taxon>
        <taxon>Diptera</taxon>
        <taxon>Nematocera</taxon>
        <taxon>Chironomoidea</taxon>
        <taxon>Ceratopogonidae</taxon>
        <taxon>Ceratopogoninae</taxon>
        <taxon>Culicoides</taxon>
        <taxon>Monoculicoides</taxon>
    </lineage>
</organism>
<feature type="compositionally biased region" description="Low complexity" evidence="1">
    <location>
        <begin position="133"/>
        <end position="165"/>
    </location>
</feature>
<feature type="region of interest" description="Disordered" evidence="1">
    <location>
        <begin position="18"/>
        <end position="76"/>
    </location>
</feature>
<feature type="region of interest" description="Disordered" evidence="1">
    <location>
        <begin position="118"/>
        <end position="168"/>
    </location>
</feature>
<proteinExistence type="predicted"/>
<reference evidence="3" key="2">
    <citation type="submission" date="2018-07" db="EMBL/GenBank/DDBJ databases">
        <authorList>
            <person name="Quirk P.G."/>
            <person name="Krulwich T.A."/>
        </authorList>
    </citation>
    <scope>NUCLEOTIDE SEQUENCE</scope>
</reference>